<dbReference type="InterPro" id="IPR023210">
    <property type="entry name" value="NADP_OxRdtase_dom"/>
</dbReference>
<keyword evidence="9" id="KW-1185">Reference proteome</keyword>
<dbReference type="PROSITE" id="PS00063">
    <property type="entry name" value="ALDOKETO_REDUCTASE_3"/>
    <property type="match status" value="1"/>
</dbReference>
<evidence type="ECO:0000313" key="9">
    <source>
        <dbReference type="Proteomes" id="UP000002630"/>
    </source>
</evidence>
<dbReference type="PROSITE" id="PS00062">
    <property type="entry name" value="ALDOKETO_REDUCTASE_2"/>
    <property type="match status" value="1"/>
</dbReference>
<reference evidence="8 9" key="1">
    <citation type="journal article" date="2010" name="Nature">
        <title>The Ectocarpus genome and the independent evolution of multicellularity in brown algae.</title>
        <authorList>
            <person name="Cock J.M."/>
            <person name="Sterck L."/>
            <person name="Rouze P."/>
            <person name="Scornet D."/>
            <person name="Allen A.E."/>
            <person name="Amoutzias G."/>
            <person name="Anthouard V."/>
            <person name="Artiguenave F."/>
            <person name="Aury J.M."/>
            <person name="Badger J.H."/>
            <person name="Beszteri B."/>
            <person name="Billiau K."/>
            <person name="Bonnet E."/>
            <person name="Bothwell J.H."/>
            <person name="Bowler C."/>
            <person name="Boyen C."/>
            <person name="Brownlee C."/>
            <person name="Carrano C.J."/>
            <person name="Charrier B."/>
            <person name="Cho G.Y."/>
            <person name="Coelho S.M."/>
            <person name="Collen J."/>
            <person name="Corre E."/>
            <person name="Da Silva C."/>
            <person name="Delage L."/>
            <person name="Delaroque N."/>
            <person name="Dittami S.M."/>
            <person name="Doulbeau S."/>
            <person name="Elias M."/>
            <person name="Farnham G."/>
            <person name="Gachon C.M."/>
            <person name="Gschloessl B."/>
            <person name="Heesch S."/>
            <person name="Jabbari K."/>
            <person name="Jubin C."/>
            <person name="Kawai H."/>
            <person name="Kimura K."/>
            <person name="Kloareg B."/>
            <person name="Kupper F.C."/>
            <person name="Lang D."/>
            <person name="Le Bail A."/>
            <person name="Leblanc C."/>
            <person name="Lerouge P."/>
            <person name="Lohr M."/>
            <person name="Lopez P.J."/>
            <person name="Martens C."/>
            <person name="Maumus F."/>
            <person name="Michel G."/>
            <person name="Miranda-Saavedra D."/>
            <person name="Morales J."/>
            <person name="Moreau H."/>
            <person name="Motomura T."/>
            <person name="Nagasato C."/>
            <person name="Napoli C.A."/>
            <person name="Nelson D.R."/>
            <person name="Nyvall-Collen P."/>
            <person name="Peters A.F."/>
            <person name="Pommier C."/>
            <person name="Potin P."/>
            <person name="Poulain J."/>
            <person name="Quesneville H."/>
            <person name="Read B."/>
            <person name="Rensing S.A."/>
            <person name="Ritter A."/>
            <person name="Rousvoal S."/>
            <person name="Samanta M."/>
            <person name="Samson G."/>
            <person name="Schroeder D.C."/>
            <person name="Segurens B."/>
            <person name="Strittmatter M."/>
            <person name="Tonon T."/>
            <person name="Tregear J.W."/>
            <person name="Valentin K."/>
            <person name="von Dassow P."/>
            <person name="Yamagishi T."/>
            <person name="Van de Peer Y."/>
            <person name="Wincker P."/>
        </authorList>
    </citation>
    <scope>NUCLEOTIDE SEQUENCE [LARGE SCALE GENOMIC DNA]</scope>
    <source>
        <strain evidence="9">Ec32 / CCAP1310/4</strain>
    </source>
</reference>
<feature type="binding site" evidence="5">
    <location>
        <position position="115"/>
    </location>
    <ligand>
        <name>substrate</name>
    </ligand>
</feature>
<gene>
    <name evidence="8" type="primary">AKR</name>
    <name evidence="8" type="ORF">Esi_0223_0036</name>
</gene>
<dbReference type="Proteomes" id="UP000002630">
    <property type="component" value="Linkage Group LG09"/>
</dbReference>
<protein>
    <submittedName>
        <fullName evidence="8">Aldo/Keto Reductase</fullName>
    </submittedName>
</protein>
<evidence type="ECO:0000259" key="7">
    <source>
        <dbReference type="Pfam" id="PF00248"/>
    </source>
</evidence>
<accession>D7FRY7</accession>
<dbReference type="STRING" id="2880.D7FRY7"/>
<dbReference type="OrthoDB" id="416253at2759"/>
<evidence type="ECO:0000256" key="2">
    <source>
        <dbReference type="ARBA" id="ARBA00022857"/>
    </source>
</evidence>
<dbReference type="InParanoid" id="D7FRY7"/>
<dbReference type="AlphaFoldDB" id="D7FRY7"/>
<feature type="active site" description="Proton donor" evidence="4">
    <location>
        <position position="53"/>
    </location>
</feature>
<dbReference type="SUPFAM" id="SSF51430">
    <property type="entry name" value="NAD(P)-linked oxidoreductase"/>
    <property type="match status" value="1"/>
</dbReference>
<dbReference type="GO" id="GO:0016491">
    <property type="term" value="F:oxidoreductase activity"/>
    <property type="evidence" value="ECO:0007669"/>
    <property type="project" value="UniProtKB-KW"/>
</dbReference>
<dbReference type="InterPro" id="IPR020471">
    <property type="entry name" value="AKR"/>
</dbReference>
<dbReference type="InterPro" id="IPR036812">
    <property type="entry name" value="NAD(P)_OxRdtase_dom_sf"/>
</dbReference>
<dbReference type="FunFam" id="3.20.20.100:FF:000006">
    <property type="entry name" value="Aldo-keto reductase family 1 member A1"/>
    <property type="match status" value="1"/>
</dbReference>
<keyword evidence="3" id="KW-0560">Oxidoreductase</keyword>
<feature type="domain" description="NADP-dependent oxidoreductase" evidence="7">
    <location>
        <begin position="19"/>
        <end position="294"/>
    </location>
</feature>
<evidence type="ECO:0000256" key="3">
    <source>
        <dbReference type="ARBA" id="ARBA00023002"/>
    </source>
</evidence>
<proteinExistence type="inferred from homology"/>
<dbReference type="EMBL" id="FN649734">
    <property type="protein sequence ID" value="CBJ30928.1"/>
    <property type="molecule type" value="Genomic_DNA"/>
</dbReference>
<dbReference type="InterPro" id="IPR018170">
    <property type="entry name" value="Aldo/ket_reductase_CS"/>
</dbReference>
<dbReference type="OMA" id="MVNQIFL"/>
<dbReference type="Pfam" id="PF00248">
    <property type="entry name" value="Aldo_ket_red"/>
    <property type="match status" value="1"/>
</dbReference>
<evidence type="ECO:0000256" key="1">
    <source>
        <dbReference type="ARBA" id="ARBA00007905"/>
    </source>
</evidence>
<organism evidence="8 9">
    <name type="scientific">Ectocarpus siliculosus</name>
    <name type="common">Brown alga</name>
    <name type="synonym">Conferva siliculosa</name>
    <dbReference type="NCBI Taxonomy" id="2880"/>
    <lineage>
        <taxon>Eukaryota</taxon>
        <taxon>Sar</taxon>
        <taxon>Stramenopiles</taxon>
        <taxon>Ochrophyta</taxon>
        <taxon>PX clade</taxon>
        <taxon>Phaeophyceae</taxon>
        <taxon>Ectocarpales</taxon>
        <taxon>Ectocarpaceae</taxon>
        <taxon>Ectocarpus</taxon>
    </lineage>
</organism>
<dbReference type="EMBL" id="FN648402">
    <property type="protein sequence ID" value="CBJ30928.1"/>
    <property type="molecule type" value="Genomic_DNA"/>
</dbReference>
<evidence type="ECO:0000256" key="6">
    <source>
        <dbReference type="PIRSR" id="PIRSR000097-3"/>
    </source>
</evidence>
<name>D7FRY7_ECTSI</name>
<dbReference type="PIRSF" id="PIRSF000097">
    <property type="entry name" value="AKR"/>
    <property type="match status" value="1"/>
</dbReference>
<evidence type="ECO:0000256" key="4">
    <source>
        <dbReference type="PIRSR" id="PIRSR000097-1"/>
    </source>
</evidence>
<sequence length="323" mass="36180">MSLSIGSTVTLSDGIIMPRLGLGTWRSATGEVETAVKCALKAGYLHIDCAWCYGNQVEVGKALADAFKEDNIIRENVFITTKLWNTFHRPELLKKNLDTCLKDLGLPYVDCVQLHYSFAMVPCADETVLVPRHANGDAHLDDEVDLKQTWKAMEGFVESGLAKTIGVSNFTKEELAYVMEDAKIMPSVLQVEIHPYLPNTELLLWCKEKNIHVTAYAPLGNVNKEFASCLDDPVIIEIAERMTKSPAQVIIRWHLQRGVTVIPKSVTPARILANKDVYDFDLSNEDMAAIDKLGERNLRMCNWKYRPGGGRLYEGETSAYPEK</sequence>
<keyword evidence="2" id="KW-0521">NADP</keyword>
<dbReference type="PRINTS" id="PR00069">
    <property type="entry name" value="ALDKETRDTASE"/>
</dbReference>
<dbReference type="PANTHER" id="PTHR11732">
    <property type="entry name" value="ALDO/KETO REDUCTASE"/>
    <property type="match status" value="1"/>
</dbReference>
<evidence type="ECO:0000313" key="8">
    <source>
        <dbReference type="EMBL" id="CBJ30928.1"/>
    </source>
</evidence>
<dbReference type="Gene3D" id="3.20.20.100">
    <property type="entry name" value="NADP-dependent oxidoreductase domain"/>
    <property type="match status" value="1"/>
</dbReference>
<feature type="site" description="Lowers pKa of active site Tyr" evidence="6">
    <location>
        <position position="82"/>
    </location>
</feature>
<comment type="similarity">
    <text evidence="1">Belongs to the aldo/keto reductase family.</text>
</comment>
<evidence type="ECO:0000256" key="5">
    <source>
        <dbReference type="PIRSR" id="PIRSR000097-2"/>
    </source>
</evidence>